<proteinExistence type="predicted"/>
<dbReference type="HOGENOM" id="CLU_777279_0_0_1"/>
<keyword evidence="3" id="KW-1185">Reference proteome</keyword>
<reference evidence="3" key="1">
    <citation type="journal article" date="2006" name="PLoS Biol.">
        <title>Macronuclear genome sequence of the ciliate Tetrahymena thermophila, a model eukaryote.</title>
        <authorList>
            <person name="Eisen J.A."/>
            <person name="Coyne R.S."/>
            <person name="Wu M."/>
            <person name="Wu D."/>
            <person name="Thiagarajan M."/>
            <person name="Wortman J.R."/>
            <person name="Badger J.H."/>
            <person name="Ren Q."/>
            <person name="Amedeo P."/>
            <person name="Jones K.M."/>
            <person name="Tallon L.J."/>
            <person name="Delcher A.L."/>
            <person name="Salzberg S.L."/>
            <person name="Silva J.C."/>
            <person name="Haas B.J."/>
            <person name="Majoros W.H."/>
            <person name="Farzad M."/>
            <person name="Carlton J.M."/>
            <person name="Smith R.K. Jr."/>
            <person name="Garg J."/>
            <person name="Pearlman R.E."/>
            <person name="Karrer K.M."/>
            <person name="Sun L."/>
            <person name="Manning G."/>
            <person name="Elde N.C."/>
            <person name="Turkewitz A.P."/>
            <person name="Asai D.J."/>
            <person name="Wilkes D.E."/>
            <person name="Wang Y."/>
            <person name="Cai H."/>
            <person name="Collins K."/>
            <person name="Stewart B.A."/>
            <person name="Lee S.R."/>
            <person name="Wilamowska K."/>
            <person name="Weinberg Z."/>
            <person name="Ruzzo W.L."/>
            <person name="Wloga D."/>
            <person name="Gaertig J."/>
            <person name="Frankel J."/>
            <person name="Tsao C.-C."/>
            <person name="Gorovsky M.A."/>
            <person name="Keeling P.J."/>
            <person name="Waller R.F."/>
            <person name="Patron N.J."/>
            <person name="Cherry J.M."/>
            <person name="Stover N.A."/>
            <person name="Krieger C.J."/>
            <person name="del Toro C."/>
            <person name="Ryder H.F."/>
            <person name="Williamson S.C."/>
            <person name="Barbeau R.A."/>
            <person name="Hamilton E.P."/>
            <person name="Orias E."/>
        </authorList>
    </citation>
    <scope>NUCLEOTIDE SEQUENCE [LARGE SCALE GENOMIC DNA]</scope>
    <source>
        <strain evidence="3">SB210</strain>
    </source>
</reference>
<accession>Q239N4</accession>
<sequence length="365" mass="43390">MIANKSNKIIFVKILDIIFGCIGQFINQLIICLIKYNYQLSYIYLNYIYFLKEDMKKYYQDNQESQGHKYFQRPTSADQELSAVNKSQEDKENKDKQLSLLQKKNISFLKQTQSSKVFQIRPSTSTFRNSQQHHRGIIQSESNHFKSNFSAYDKEKLFEELLQHKEKIKVLTDENYKIKTVLINKDRELKKYEKVIEELQASGNLKNLNTKFSTESFLYINLKKQIKELNDEVKFKTEEINTMKKNSKYTKFLEIEQEKKCFVDETIKMRGIIQNLQEQLQRNIVANERLFQLENQQTINTNVISTLKQSNQELEDQLKDCKNQLKSSKEQMDKQNTKIKSLKNELNKYNATSINNQNKEKDKIK</sequence>
<feature type="coiled-coil region" evidence="1">
    <location>
        <begin position="276"/>
        <end position="359"/>
    </location>
</feature>
<evidence type="ECO:0000256" key="1">
    <source>
        <dbReference type="SAM" id="Coils"/>
    </source>
</evidence>
<dbReference type="KEGG" id="tet:TTHERM_01119460"/>
<keyword evidence="1" id="KW-0175">Coiled coil</keyword>
<dbReference type="RefSeq" id="XP_001013481.2">
    <property type="nucleotide sequence ID" value="XM_001013481.2"/>
</dbReference>
<evidence type="ECO:0000313" key="3">
    <source>
        <dbReference type="Proteomes" id="UP000009168"/>
    </source>
</evidence>
<dbReference type="OrthoDB" id="304280at2759"/>
<dbReference type="GeneID" id="7842436"/>
<dbReference type="AlphaFoldDB" id="Q239N4"/>
<feature type="coiled-coil region" evidence="1">
    <location>
        <begin position="154"/>
        <end position="246"/>
    </location>
</feature>
<dbReference type="Proteomes" id="UP000009168">
    <property type="component" value="Unassembled WGS sequence"/>
</dbReference>
<gene>
    <name evidence="2" type="ORF">TTHERM_01119460</name>
</gene>
<evidence type="ECO:0000313" key="2">
    <source>
        <dbReference type="EMBL" id="EAR93236.2"/>
    </source>
</evidence>
<dbReference type="InParanoid" id="Q239N4"/>
<name>Q239N4_TETTS</name>
<protein>
    <submittedName>
        <fullName evidence="2">Uncharacterized protein</fullName>
    </submittedName>
</protein>
<dbReference type="EMBL" id="GG662729">
    <property type="protein sequence ID" value="EAR93236.2"/>
    <property type="molecule type" value="Genomic_DNA"/>
</dbReference>
<organism evidence="2 3">
    <name type="scientific">Tetrahymena thermophila (strain SB210)</name>
    <dbReference type="NCBI Taxonomy" id="312017"/>
    <lineage>
        <taxon>Eukaryota</taxon>
        <taxon>Sar</taxon>
        <taxon>Alveolata</taxon>
        <taxon>Ciliophora</taxon>
        <taxon>Intramacronucleata</taxon>
        <taxon>Oligohymenophorea</taxon>
        <taxon>Hymenostomatida</taxon>
        <taxon>Tetrahymenina</taxon>
        <taxon>Tetrahymenidae</taxon>
        <taxon>Tetrahymena</taxon>
    </lineage>
</organism>